<accession>A0A5M8P5S5</accession>
<gene>
    <name evidence="2" type="ORF">EZS26_000177</name>
</gene>
<feature type="transmembrane region" description="Helical" evidence="1">
    <location>
        <begin position="85"/>
        <end position="103"/>
    </location>
</feature>
<feature type="transmembrane region" description="Helical" evidence="1">
    <location>
        <begin position="115"/>
        <end position="141"/>
    </location>
</feature>
<organism evidence="2 3">
    <name type="scientific">Candidatus Ordinivivax streblomastigis</name>
    <dbReference type="NCBI Taxonomy" id="2540710"/>
    <lineage>
        <taxon>Bacteria</taxon>
        <taxon>Pseudomonadati</taxon>
        <taxon>Bacteroidota</taxon>
        <taxon>Bacteroidia</taxon>
        <taxon>Bacteroidales</taxon>
        <taxon>Candidatus Ordinivivax</taxon>
    </lineage>
</organism>
<name>A0A5M8P5S5_9BACT</name>
<evidence type="ECO:0000256" key="1">
    <source>
        <dbReference type="SAM" id="Phobius"/>
    </source>
</evidence>
<reference evidence="2 3" key="1">
    <citation type="submission" date="2019-03" db="EMBL/GenBank/DDBJ databases">
        <title>Single cell metagenomics reveals metabolic interactions within the superorganism composed of flagellate Streblomastix strix and complex community of Bacteroidetes bacteria on its surface.</title>
        <authorList>
            <person name="Treitli S.C."/>
            <person name="Kolisko M."/>
            <person name="Husnik F."/>
            <person name="Keeling P."/>
            <person name="Hampl V."/>
        </authorList>
    </citation>
    <scope>NUCLEOTIDE SEQUENCE [LARGE SCALE GENOMIC DNA]</scope>
    <source>
        <strain evidence="2">St1</strain>
    </source>
</reference>
<keyword evidence="1" id="KW-0812">Transmembrane</keyword>
<feature type="transmembrane region" description="Helical" evidence="1">
    <location>
        <begin position="182"/>
        <end position="199"/>
    </location>
</feature>
<dbReference type="Pfam" id="PF14897">
    <property type="entry name" value="EpsG"/>
    <property type="match status" value="1"/>
</dbReference>
<feature type="transmembrane region" description="Helical" evidence="1">
    <location>
        <begin position="29"/>
        <end position="47"/>
    </location>
</feature>
<feature type="transmembrane region" description="Helical" evidence="1">
    <location>
        <begin position="265"/>
        <end position="283"/>
    </location>
</feature>
<proteinExistence type="predicted"/>
<comment type="caution">
    <text evidence="2">The sequence shown here is derived from an EMBL/GenBank/DDBJ whole genome shotgun (WGS) entry which is preliminary data.</text>
</comment>
<feature type="transmembrane region" description="Helical" evidence="1">
    <location>
        <begin position="290"/>
        <end position="309"/>
    </location>
</feature>
<evidence type="ECO:0000313" key="3">
    <source>
        <dbReference type="Proteomes" id="UP000324575"/>
    </source>
</evidence>
<dbReference type="Proteomes" id="UP000324575">
    <property type="component" value="Unassembled WGS sequence"/>
</dbReference>
<dbReference type="AlphaFoldDB" id="A0A5M8P5S5"/>
<feature type="transmembrane region" description="Helical" evidence="1">
    <location>
        <begin position="153"/>
        <end position="176"/>
    </location>
</feature>
<protein>
    <recommendedName>
        <fullName evidence="4">EpsG family protein</fullName>
    </recommendedName>
</protein>
<dbReference type="InterPro" id="IPR049458">
    <property type="entry name" value="EpsG-like"/>
</dbReference>
<feature type="transmembrane region" description="Helical" evidence="1">
    <location>
        <begin position="315"/>
        <end position="336"/>
    </location>
</feature>
<keyword evidence="1" id="KW-1133">Transmembrane helix</keyword>
<feature type="transmembrane region" description="Helical" evidence="1">
    <location>
        <begin position="235"/>
        <end position="253"/>
    </location>
</feature>
<dbReference type="EMBL" id="SNRX01000001">
    <property type="protein sequence ID" value="KAA6303626.1"/>
    <property type="molecule type" value="Genomic_DNA"/>
</dbReference>
<sequence>MIYLYVFIFCLLLVFIENMQGSQKYLVPIRWGFLGFLMLFIGFRMTGPDYYSYTSIFYATEDYIDTVEYFFILTMNWANKIKLPYNYYLFIIAVLSISIRYYVIKQYSPYICLSFYLSIVFIGDMGQIRAALAGATCWLAVPYCEERKITKFAIVILIASLMHTSALVFAVVYFLTPLRIKFPYMVLIWFICYLASWFLNDTMLGEWVDTFAKDTLIDTKMEYYSSDDGQFTGRVAYSIVGNVFKLLTLAVIYYGDINNDRLKSVFLNCYFFGVCLFFVFGFSEIMSARLSGYFISLEIIIIPMVLYFIKDKLTYWILLSAFVIRAFYQFYVLIYIKGVELYFPYRNFLLQ</sequence>
<evidence type="ECO:0008006" key="4">
    <source>
        <dbReference type="Google" id="ProtNLM"/>
    </source>
</evidence>
<evidence type="ECO:0000313" key="2">
    <source>
        <dbReference type="EMBL" id="KAA6303626.1"/>
    </source>
</evidence>
<keyword evidence="1" id="KW-0472">Membrane</keyword>